<feature type="region of interest" description="Disordered" evidence="5">
    <location>
        <begin position="396"/>
        <end position="421"/>
    </location>
</feature>
<protein>
    <submittedName>
        <fullName evidence="10">Multi-copper oxidase</fullName>
    </submittedName>
</protein>
<keyword evidence="6" id="KW-1133">Transmembrane helix</keyword>
<evidence type="ECO:0000256" key="2">
    <source>
        <dbReference type="ARBA" id="ARBA00023008"/>
    </source>
</evidence>
<name>A0AAD7NUR1_9AGAR</name>
<evidence type="ECO:0000256" key="3">
    <source>
        <dbReference type="ARBA" id="ARBA00023157"/>
    </source>
</evidence>
<feature type="compositionally biased region" description="Polar residues" evidence="5">
    <location>
        <begin position="396"/>
        <end position="406"/>
    </location>
</feature>
<keyword evidence="4" id="KW-0325">Glycoprotein</keyword>
<feature type="domain" description="Plastocyanin-like" evidence="7">
    <location>
        <begin position="226"/>
        <end position="342"/>
    </location>
</feature>
<keyword evidence="6" id="KW-0472">Membrane</keyword>
<dbReference type="Pfam" id="PF07731">
    <property type="entry name" value="Cu-oxidase_2"/>
    <property type="match status" value="1"/>
</dbReference>
<dbReference type="GO" id="GO:0016491">
    <property type="term" value="F:oxidoreductase activity"/>
    <property type="evidence" value="ECO:0007669"/>
    <property type="project" value="InterPro"/>
</dbReference>
<evidence type="ECO:0000256" key="4">
    <source>
        <dbReference type="ARBA" id="ARBA00023180"/>
    </source>
</evidence>
<evidence type="ECO:0000256" key="6">
    <source>
        <dbReference type="SAM" id="Phobius"/>
    </source>
</evidence>
<dbReference type="PANTHER" id="PTHR11709">
    <property type="entry name" value="MULTI-COPPER OXIDASE"/>
    <property type="match status" value="1"/>
</dbReference>
<feature type="domain" description="Plastocyanin-like" evidence="9">
    <location>
        <begin position="109"/>
        <end position="216"/>
    </location>
</feature>
<comment type="caution">
    <text evidence="10">The sequence shown here is derived from an EMBL/GenBank/DDBJ whole genome shotgun (WGS) entry which is preliminary data.</text>
</comment>
<gene>
    <name evidence="10" type="ORF">DFH07DRAFT_1056873</name>
</gene>
<feature type="transmembrane region" description="Helical" evidence="6">
    <location>
        <begin position="38"/>
        <end position="56"/>
    </location>
</feature>
<evidence type="ECO:0000313" key="10">
    <source>
        <dbReference type="EMBL" id="KAJ7775765.1"/>
    </source>
</evidence>
<dbReference type="InterPro" id="IPR011707">
    <property type="entry name" value="Cu-oxidase-like_N"/>
</dbReference>
<dbReference type="EMBL" id="JARJLG010000014">
    <property type="protein sequence ID" value="KAJ7775765.1"/>
    <property type="molecule type" value="Genomic_DNA"/>
</dbReference>
<dbReference type="InterPro" id="IPR011706">
    <property type="entry name" value="Cu-oxidase_C"/>
</dbReference>
<keyword evidence="11" id="KW-1185">Reference proteome</keyword>
<proteinExistence type="inferred from homology"/>
<dbReference type="InterPro" id="IPR045087">
    <property type="entry name" value="Cu-oxidase_fam"/>
</dbReference>
<feature type="domain" description="Plastocyanin-like" evidence="8">
    <location>
        <begin position="520"/>
        <end position="635"/>
    </location>
</feature>
<comment type="similarity">
    <text evidence="1">Belongs to the multicopper oxidase family.</text>
</comment>
<organism evidence="10 11">
    <name type="scientific">Mycena maculata</name>
    <dbReference type="NCBI Taxonomy" id="230809"/>
    <lineage>
        <taxon>Eukaryota</taxon>
        <taxon>Fungi</taxon>
        <taxon>Dikarya</taxon>
        <taxon>Basidiomycota</taxon>
        <taxon>Agaricomycotina</taxon>
        <taxon>Agaricomycetes</taxon>
        <taxon>Agaricomycetidae</taxon>
        <taxon>Agaricales</taxon>
        <taxon>Marasmiineae</taxon>
        <taxon>Mycenaceae</taxon>
        <taxon>Mycena</taxon>
    </lineage>
</organism>
<dbReference type="SUPFAM" id="SSF49503">
    <property type="entry name" value="Cupredoxins"/>
    <property type="match status" value="3"/>
</dbReference>
<evidence type="ECO:0000256" key="1">
    <source>
        <dbReference type="ARBA" id="ARBA00010609"/>
    </source>
</evidence>
<dbReference type="Proteomes" id="UP001215280">
    <property type="component" value="Unassembled WGS sequence"/>
</dbReference>
<dbReference type="InterPro" id="IPR008972">
    <property type="entry name" value="Cupredoxin"/>
</dbReference>
<evidence type="ECO:0000259" key="7">
    <source>
        <dbReference type="Pfam" id="PF00394"/>
    </source>
</evidence>
<dbReference type="Gene3D" id="2.60.40.420">
    <property type="entry name" value="Cupredoxins - blue copper proteins"/>
    <property type="match status" value="3"/>
</dbReference>
<keyword evidence="2" id="KW-0186">Copper</keyword>
<dbReference type="AlphaFoldDB" id="A0AAD7NUR1"/>
<keyword evidence="3" id="KW-1015">Disulfide bond</keyword>
<dbReference type="Pfam" id="PF07732">
    <property type="entry name" value="Cu-oxidase_3"/>
    <property type="match status" value="1"/>
</dbReference>
<dbReference type="PANTHER" id="PTHR11709:SF414">
    <property type="entry name" value="ADR239WP"/>
    <property type="match status" value="1"/>
</dbReference>
<evidence type="ECO:0000259" key="8">
    <source>
        <dbReference type="Pfam" id="PF07731"/>
    </source>
</evidence>
<reference evidence="10" key="1">
    <citation type="submission" date="2023-03" db="EMBL/GenBank/DDBJ databases">
        <title>Massive genome expansion in bonnet fungi (Mycena s.s.) driven by repeated elements and novel gene families across ecological guilds.</title>
        <authorList>
            <consortium name="Lawrence Berkeley National Laboratory"/>
            <person name="Harder C.B."/>
            <person name="Miyauchi S."/>
            <person name="Viragh M."/>
            <person name="Kuo A."/>
            <person name="Thoen E."/>
            <person name="Andreopoulos B."/>
            <person name="Lu D."/>
            <person name="Skrede I."/>
            <person name="Drula E."/>
            <person name="Henrissat B."/>
            <person name="Morin E."/>
            <person name="Kohler A."/>
            <person name="Barry K."/>
            <person name="LaButti K."/>
            <person name="Morin E."/>
            <person name="Salamov A."/>
            <person name="Lipzen A."/>
            <person name="Mereny Z."/>
            <person name="Hegedus B."/>
            <person name="Baldrian P."/>
            <person name="Stursova M."/>
            <person name="Weitz H."/>
            <person name="Taylor A."/>
            <person name="Grigoriev I.V."/>
            <person name="Nagy L.G."/>
            <person name="Martin F."/>
            <person name="Kauserud H."/>
        </authorList>
    </citation>
    <scope>NUCLEOTIDE SEQUENCE</scope>
    <source>
        <strain evidence="10">CBHHK188m</strain>
    </source>
</reference>
<accession>A0AAD7NUR1</accession>
<dbReference type="GO" id="GO:0005507">
    <property type="term" value="F:copper ion binding"/>
    <property type="evidence" value="ECO:0007669"/>
    <property type="project" value="InterPro"/>
</dbReference>
<evidence type="ECO:0000313" key="11">
    <source>
        <dbReference type="Proteomes" id="UP001215280"/>
    </source>
</evidence>
<sequence length="659" mass="72358">MVDGWIDGDVDENTLLMETFGDAPYVAPPPQKRTSATGLLVLLLLPFAFMVWLASWPNGMPTPEHPAVMTTPEEIFVPDTFTLDPGFDVGAPPKKRVYRWTVSATCIPGAENERVVVNGQSPGPLIEANVHDRILVYVRNDLTEEGTSIHWHGLPLPHTPFYDGAPGISQCPIPPGQTLLYNFTLGGWTGTTWWHGHMGMQHSDGLFGPLIVHAPQERTSHHYDADHVLTLYDVYHTSAAVLLDDYLNSNPTETVAEPVPDRAAINGVLGQDGHYFEVQAKHGTATRLRLINAGTFAPLRVSIDAHVLTVVEADGTAIAPVQVRDLLVQPAQRYSVIIARDARGEEWSADVDSSGDAFWIWVQMEEGAFAYDKQVPPLFLSSLRPETRAILRYTASPQNTNTNTSAHRPLPTSHAGPPPGAGPAEVDAWYALLQFDEWVLRPGDVVPPPGASGDRIIKDGAAWDNTSTVLQPAVHTLPFIFSIQRTHERNWRSFINGTAWEIPPWGEAALVADTAGVAGHEINEGVHVWPGDQLIARLARGQIVDFVITNLDDGEHPFHLHGYTPWLLGKGRGRFKPAKTTLNTRNPMRRDTFTVPTRGWAVVRILADNAGYWAFHCHIAWHMAGGGLFQIAVPPALGKVMAPLPEDIVDQCAMWGVEV</sequence>
<dbReference type="InterPro" id="IPR001117">
    <property type="entry name" value="Cu-oxidase_2nd"/>
</dbReference>
<keyword evidence="6" id="KW-0812">Transmembrane</keyword>
<dbReference type="Pfam" id="PF00394">
    <property type="entry name" value="Cu-oxidase"/>
    <property type="match status" value="1"/>
</dbReference>
<evidence type="ECO:0000256" key="5">
    <source>
        <dbReference type="SAM" id="MobiDB-lite"/>
    </source>
</evidence>
<evidence type="ECO:0000259" key="9">
    <source>
        <dbReference type="Pfam" id="PF07732"/>
    </source>
</evidence>
<dbReference type="CDD" id="cd13910">
    <property type="entry name" value="CuRO_3_MCO_like_4"/>
    <property type="match status" value="1"/>
</dbReference>